<dbReference type="Pfam" id="PF21590">
    <property type="entry name" value="AP5B1_C"/>
    <property type="match status" value="1"/>
</dbReference>
<reference evidence="3" key="1">
    <citation type="submission" date="2020-01" db="EMBL/GenBank/DDBJ databases">
        <title>Genome sequence of Kobresia littledalei, the first chromosome-level genome in the family Cyperaceae.</title>
        <authorList>
            <person name="Qu G."/>
        </authorList>
    </citation>
    <scope>NUCLEOTIDE SEQUENCE</scope>
    <source>
        <strain evidence="3">C.B.Clarke</strain>
        <tissue evidence="3">Leaf</tissue>
    </source>
</reference>
<feature type="domain" description="AP5B1 middle" evidence="1">
    <location>
        <begin position="462"/>
        <end position="628"/>
    </location>
</feature>
<evidence type="ECO:0000313" key="3">
    <source>
        <dbReference type="EMBL" id="KAF3341235.1"/>
    </source>
</evidence>
<organism evidence="3 4">
    <name type="scientific">Carex littledalei</name>
    <dbReference type="NCBI Taxonomy" id="544730"/>
    <lineage>
        <taxon>Eukaryota</taxon>
        <taxon>Viridiplantae</taxon>
        <taxon>Streptophyta</taxon>
        <taxon>Embryophyta</taxon>
        <taxon>Tracheophyta</taxon>
        <taxon>Spermatophyta</taxon>
        <taxon>Magnoliopsida</taxon>
        <taxon>Liliopsida</taxon>
        <taxon>Poales</taxon>
        <taxon>Cyperaceae</taxon>
        <taxon>Cyperoideae</taxon>
        <taxon>Cariceae</taxon>
        <taxon>Carex</taxon>
        <taxon>Carex subgen. Euthyceras</taxon>
    </lineage>
</organism>
<dbReference type="Proteomes" id="UP000623129">
    <property type="component" value="Unassembled WGS sequence"/>
</dbReference>
<gene>
    <name evidence="3" type="ORF">FCM35_KLT10079</name>
</gene>
<dbReference type="GO" id="GO:0030119">
    <property type="term" value="C:AP-type membrane coat adaptor complex"/>
    <property type="evidence" value="ECO:0007669"/>
    <property type="project" value="TreeGrafter"/>
</dbReference>
<feature type="domain" description="AP5B1 C-terminal" evidence="2">
    <location>
        <begin position="1066"/>
        <end position="1113"/>
    </location>
</feature>
<evidence type="ECO:0000259" key="2">
    <source>
        <dbReference type="Pfam" id="PF21590"/>
    </source>
</evidence>
<dbReference type="EMBL" id="SWLB01000002">
    <property type="protein sequence ID" value="KAF3341235.1"/>
    <property type="molecule type" value="Genomic_DNA"/>
</dbReference>
<proteinExistence type="predicted"/>
<dbReference type="PANTHER" id="PTHR34033">
    <property type="entry name" value="AP-5 COMPLEX SUBUNIT BETA-1"/>
    <property type="match status" value="1"/>
</dbReference>
<dbReference type="InterPro" id="IPR048981">
    <property type="entry name" value="AP5B1_C"/>
</dbReference>
<evidence type="ECO:0000313" key="4">
    <source>
        <dbReference type="Proteomes" id="UP000623129"/>
    </source>
</evidence>
<dbReference type="PANTHER" id="PTHR34033:SF1">
    <property type="entry name" value="AP-5 COMPLEX SUBUNIT BETA-1"/>
    <property type="match status" value="1"/>
</dbReference>
<evidence type="ECO:0000259" key="1">
    <source>
        <dbReference type="Pfam" id="PF21588"/>
    </source>
</evidence>
<dbReference type="GO" id="GO:0016197">
    <property type="term" value="P:endosomal transport"/>
    <property type="evidence" value="ECO:0007669"/>
    <property type="project" value="InterPro"/>
</dbReference>
<dbReference type="AlphaFoldDB" id="A0A833VT60"/>
<dbReference type="InterPro" id="IPR048979">
    <property type="entry name" value="AP5B1_middle"/>
</dbReference>
<dbReference type="Pfam" id="PF21588">
    <property type="entry name" value="AP5B1_middle"/>
    <property type="match status" value="1"/>
</dbReference>
<name>A0A833VT60_9POAL</name>
<keyword evidence="4" id="KW-1185">Reference proteome</keyword>
<protein>
    <submittedName>
        <fullName evidence="3">AP-5 complex subunit beta-1</fullName>
    </submittedName>
</protein>
<dbReference type="InterPro" id="IPR038741">
    <property type="entry name" value="AP5B1"/>
</dbReference>
<comment type="caution">
    <text evidence="3">The sequence shown here is derived from an EMBL/GenBank/DDBJ whole genome shotgun (WGS) entry which is preliminary data.</text>
</comment>
<accession>A0A833VT60</accession>
<dbReference type="OrthoDB" id="646197at2759"/>
<sequence length="1115" mass="122858">MEKQPSFKPSSSLPILSAQDLDSLLDDFSSGDPSRRRKHLSLPLLDLSLHSLSRRDLPSSLKLNLLHFVEQHLPSILLPSPPFPSLLSALRYFLPSPDPSPLKEQLLITTTSIFISLLQSPSSPHLQSLTELLLTLINRPNHGPDRQTRGLACESLRELESTFPCLLSEILGHVWLLAQAERTHVAQSYILLLAQVSRNVVVNGLLSSSSSILSTSTQLTPFTIPQIALSDQRVVLSPPSDVNLREIRRVLAFLLDRPRDLTPGAISELTSALVDISGALEECVPAVSALLKVNFSSLLSCHNLLLDHSILSLYHHFSDAFNEDAISNVAHRLQLLATDTGQRLIFRLLALHWLFGSTLLARHVISATSLLGFYPQVFDPLAVKAKKLDAISVIASERDEAVNLLEDGLVCVSSFRWLPGWSTETGVAFRAMHKLLIGIMPHDGSDYGPGRAGLGSIMESTTFTALENMLVNLALEHHVLVPVIATFISRLLQCETHSAIGDRFLQTLDRRLIPNLKPGYGLSFYFPLLEKIAENETVTPKGVLELLKRHMLCLTDKHGPDTGLRSWSQGSRVLGICRVVLKHHNGSQVFSPLSRLLSFTCQNFPDLEIRDNARIYLRMLACIPGKKLRQALCTGKKSGLAPAPLPASLIDVPSPHPSLDQKKSTGIASYIHIERVTPPLVKQSWFLSIPGSVRALSNGSGSVGGAIMDIAASAAPLSDPDKSDKSDKTDFSKTIYQNEAFRVVDPKTGDLLRVLRTHFGCIPDYRVLPGIKIRIPCTLRFESDPFTRTWGSESYDEQSIPALYATKITFSSFSKYGKIPPCRVPFLLGESLKPDLALVPLDQENNENTHHSDFAKFLIELQPEDPMPGLIDILIKANTATGQVVSGSLRPVTVGIEDMFLKAILPPNVSDERIPQYNADLFDALWEACGSSASTGRETFPLNGGKGVAAINGTQSVKLLEVPEDALINAVERHLAGFVVRVAGGPLVRVIRQNRVIENVVWDEKEEDKEEGGIDVDASRNEFSAEKALVAYSGEKSGLEIQFTQTEMEKNNNCRSLVSIGKGNNMGTFCVLVFLPPRYHLLFMMEIGYTSTMVRIRTDHWPCLAYVDEYLEALL</sequence>